<feature type="compositionally biased region" description="Basic and acidic residues" evidence="1">
    <location>
        <begin position="113"/>
        <end position="135"/>
    </location>
</feature>
<reference evidence="4" key="1">
    <citation type="journal article" date="2019" name="Int. J. Syst. Evol. Microbiol.">
        <title>The Global Catalogue of Microorganisms (GCM) 10K type strain sequencing project: providing services to taxonomists for standard genome sequencing and annotation.</title>
        <authorList>
            <consortium name="The Broad Institute Genomics Platform"/>
            <consortium name="The Broad Institute Genome Sequencing Center for Infectious Disease"/>
            <person name="Wu L."/>
            <person name="Ma J."/>
        </authorList>
    </citation>
    <scope>NUCLEOTIDE SEQUENCE [LARGE SCALE GENOMIC DNA]</scope>
    <source>
        <strain evidence="4">CGMCC 1.12192</strain>
    </source>
</reference>
<comment type="caution">
    <text evidence="3">The sequence shown here is derived from an EMBL/GenBank/DDBJ whole genome shotgun (WGS) entry which is preliminary data.</text>
</comment>
<name>A0ABV9R1B8_9MICO</name>
<feature type="transmembrane region" description="Helical" evidence="2">
    <location>
        <begin position="41"/>
        <end position="64"/>
    </location>
</feature>
<dbReference type="RefSeq" id="WP_204395665.1">
    <property type="nucleotide sequence ID" value="NZ_JAFBBW010000001.1"/>
</dbReference>
<organism evidence="3 4">
    <name type="scientific">Agromyces aurantiacus</name>
    <dbReference type="NCBI Taxonomy" id="165814"/>
    <lineage>
        <taxon>Bacteria</taxon>
        <taxon>Bacillati</taxon>
        <taxon>Actinomycetota</taxon>
        <taxon>Actinomycetes</taxon>
        <taxon>Micrococcales</taxon>
        <taxon>Microbacteriaceae</taxon>
        <taxon>Agromyces</taxon>
    </lineage>
</organism>
<keyword evidence="4" id="KW-1185">Reference proteome</keyword>
<keyword evidence="2" id="KW-0812">Transmembrane</keyword>
<gene>
    <name evidence="3" type="ORF">ACFPER_02390</name>
</gene>
<proteinExistence type="predicted"/>
<evidence type="ECO:0000256" key="2">
    <source>
        <dbReference type="SAM" id="Phobius"/>
    </source>
</evidence>
<sequence>MTETTAATRARIRWGWFIGCIVLGLASILVGLLVAPAADQAAYLAGVLGAVGTTLLLVGVVVLLERRIVDTAVRAVRDAAEEARVRADESVRRQVRDLEDRLADLWAGTATPDDVRRNEEQTRRMTDEFTKRVADEYGAEDAAP</sequence>
<evidence type="ECO:0000313" key="3">
    <source>
        <dbReference type="EMBL" id="MFC4827620.1"/>
    </source>
</evidence>
<feature type="region of interest" description="Disordered" evidence="1">
    <location>
        <begin position="112"/>
        <end position="144"/>
    </location>
</feature>
<dbReference type="InterPro" id="IPR036191">
    <property type="entry name" value="RRF_sf"/>
</dbReference>
<dbReference type="Gene3D" id="1.10.132.20">
    <property type="entry name" value="Ribosome-recycling factor"/>
    <property type="match status" value="1"/>
</dbReference>
<evidence type="ECO:0000256" key="1">
    <source>
        <dbReference type="SAM" id="MobiDB-lite"/>
    </source>
</evidence>
<keyword evidence="2" id="KW-1133">Transmembrane helix</keyword>
<protein>
    <submittedName>
        <fullName evidence="3">Uncharacterized protein</fullName>
    </submittedName>
</protein>
<evidence type="ECO:0000313" key="4">
    <source>
        <dbReference type="Proteomes" id="UP001595960"/>
    </source>
</evidence>
<dbReference type="EMBL" id="JBHSJC010000001">
    <property type="protein sequence ID" value="MFC4827620.1"/>
    <property type="molecule type" value="Genomic_DNA"/>
</dbReference>
<accession>A0ABV9R1B8</accession>
<feature type="transmembrane region" description="Helical" evidence="2">
    <location>
        <begin position="12"/>
        <end position="35"/>
    </location>
</feature>
<keyword evidence="2" id="KW-0472">Membrane</keyword>
<dbReference type="Proteomes" id="UP001595960">
    <property type="component" value="Unassembled WGS sequence"/>
</dbReference>